<accession>A0ABT7FGS9</accession>
<feature type="signal peptide" evidence="1">
    <location>
        <begin position="1"/>
        <end position="33"/>
    </location>
</feature>
<keyword evidence="3" id="KW-1185">Reference proteome</keyword>
<comment type="caution">
    <text evidence="2">The sequence shown here is derived from an EMBL/GenBank/DDBJ whole genome shotgun (WGS) entry which is preliminary data.</text>
</comment>
<proteinExistence type="predicted"/>
<gene>
    <name evidence="2" type="ORF">QO034_14520</name>
</gene>
<sequence length="126" mass="13135">MRKPVSITRLLQIALLAVALCALVFSTTSAVHAAMGHHGGNLAVEPADGHAVMEHAKTKPADCTSSKQNDVSTDDGLNCCSAMCSAAYLVEAVATATSDRQDAHFGLPLQTLTSREAHGLLRPPSI</sequence>
<keyword evidence="1" id="KW-0732">Signal</keyword>
<evidence type="ECO:0000313" key="3">
    <source>
        <dbReference type="Proteomes" id="UP001227126"/>
    </source>
</evidence>
<feature type="chain" id="PRO_5046390750" description="DUF2946 domain-containing protein" evidence="1">
    <location>
        <begin position="34"/>
        <end position="126"/>
    </location>
</feature>
<evidence type="ECO:0000256" key="1">
    <source>
        <dbReference type="SAM" id="SignalP"/>
    </source>
</evidence>
<organism evidence="2 3">
    <name type="scientific">Sedimentitalea xiamensis</name>
    <dbReference type="NCBI Taxonomy" id="3050037"/>
    <lineage>
        <taxon>Bacteria</taxon>
        <taxon>Pseudomonadati</taxon>
        <taxon>Pseudomonadota</taxon>
        <taxon>Alphaproteobacteria</taxon>
        <taxon>Rhodobacterales</taxon>
        <taxon>Paracoccaceae</taxon>
        <taxon>Sedimentitalea</taxon>
    </lineage>
</organism>
<reference evidence="2 3" key="1">
    <citation type="submission" date="2023-05" db="EMBL/GenBank/DDBJ databases">
        <title>Sedimentitalea sp. nov. JM2-8.</title>
        <authorList>
            <person name="Huang J."/>
        </authorList>
    </citation>
    <scope>NUCLEOTIDE SEQUENCE [LARGE SCALE GENOMIC DNA]</scope>
    <source>
        <strain evidence="2 3">JM2-8</strain>
    </source>
</reference>
<protein>
    <recommendedName>
        <fullName evidence="4">DUF2946 domain-containing protein</fullName>
    </recommendedName>
</protein>
<dbReference type="RefSeq" id="WP_284486249.1">
    <property type="nucleotide sequence ID" value="NZ_JASNJE010000018.1"/>
</dbReference>
<name>A0ABT7FGS9_9RHOB</name>
<dbReference type="Proteomes" id="UP001227126">
    <property type="component" value="Unassembled WGS sequence"/>
</dbReference>
<evidence type="ECO:0008006" key="4">
    <source>
        <dbReference type="Google" id="ProtNLM"/>
    </source>
</evidence>
<evidence type="ECO:0000313" key="2">
    <source>
        <dbReference type="EMBL" id="MDK3074318.1"/>
    </source>
</evidence>
<dbReference type="EMBL" id="JASNJE010000018">
    <property type="protein sequence ID" value="MDK3074318.1"/>
    <property type="molecule type" value="Genomic_DNA"/>
</dbReference>